<evidence type="ECO:0000313" key="3">
    <source>
        <dbReference type="EMBL" id="RRN44006.1"/>
    </source>
</evidence>
<dbReference type="PANTHER" id="PTHR30135:SF3">
    <property type="entry name" value="GLUCONEOGENESIS FACTOR-RELATED"/>
    <property type="match status" value="1"/>
</dbReference>
<dbReference type="GO" id="GO:0043743">
    <property type="term" value="F:LPPG:FO 2-phospho-L-lactate transferase activity"/>
    <property type="evidence" value="ECO:0007669"/>
    <property type="project" value="InterPro"/>
</dbReference>
<keyword evidence="1 2" id="KW-0963">Cytoplasm</keyword>
<dbReference type="Pfam" id="PF01933">
    <property type="entry name" value="CofD"/>
    <property type="match status" value="1"/>
</dbReference>
<comment type="function">
    <text evidence="2">Required for morphogenesis under gluconeogenic growth conditions.</text>
</comment>
<dbReference type="InterPro" id="IPR010119">
    <property type="entry name" value="Gluconeogen_factor"/>
</dbReference>
<dbReference type="SUPFAM" id="SSF142338">
    <property type="entry name" value="CofD-like"/>
    <property type="match status" value="1"/>
</dbReference>
<dbReference type="Proteomes" id="UP000270261">
    <property type="component" value="Unassembled WGS sequence"/>
</dbReference>
<dbReference type="PANTHER" id="PTHR30135">
    <property type="entry name" value="UNCHARACTERIZED PROTEIN YVCK-RELATED"/>
    <property type="match status" value="1"/>
</dbReference>
<evidence type="ECO:0000256" key="2">
    <source>
        <dbReference type="HAMAP-Rule" id="MF_00973"/>
    </source>
</evidence>
<dbReference type="AlphaFoldDB" id="A0A3R8MQ94"/>
<proteinExistence type="inferred from homology"/>
<accession>A0A3R8MQ94</accession>
<sequence length="365" mass="39399">MVHTDGFEPTSSWHVVALKPWTTPAENTPDTDETLGDRPRVAVIGGGTGLPVILRGLKRLDVAITAIVTVADDGGSSGIIRDYIDVVPPGDIRNCICALARTDAVLLDLFQYRFDTEDDFLSGHAIGNLLIAGLKEMRGSISEALALLSGWMQVQGQILPAAAEPLVLHAEFADGSRATGESKIARQGKRIARVTLTTMDGAPARTASPQVVEAIMAADLVVLGPGSLYTSILPNLLVSEIGEAVCRTRAEVVYICNIMTQRGETEGFTDADHVRVLHQHLQQCFINTALVNTADIPPDYLSRHPSGEYSRAVVHDPDGLREEGCRIISGDFLRLKKEGAYHATGRVVQELRHLLHATTAFSKIQ</sequence>
<reference evidence="3 4" key="1">
    <citation type="submission" date="2018-11" db="EMBL/GenBank/DDBJ databases">
        <title>Genome sequencing of Lautropia sp. KCOM 2505 (= ChDC F240).</title>
        <authorList>
            <person name="Kook J.-K."/>
            <person name="Park S.-N."/>
            <person name="Lim Y.K."/>
        </authorList>
    </citation>
    <scope>NUCLEOTIDE SEQUENCE [LARGE SCALE GENOMIC DNA]</scope>
    <source>
        <strain evidence="3 4">KCOM 2505</strain>
    </source>
</reference>
<protein>
    <recommendedName>
        <fullName evidence="2">Putative gluconeogenesis factor</fullName>
    </recommendedName>
</protein>
<comment type="subcellular location">
    <subcellularLocation>
        <location evidence="2">Cytoplasm</location>
    </subcellularLocation>
</comment>
<comment type="caution">
    <text evidence="3">The sequence shown here is derived from an EMBL/GenBank/DDBJ whole genome shotgun (WGS) entry which is preliminary data.</text>
</comment>
<dbReference type="InterPro" id="IPR038136">
    <property type="entry name" value="CofD-like_dom_sf"/>
</dbReference>
<keyword evidence="4" id="KW-1185">Reference proteome</keyword>
<dbReference type="RefSeq" id="WP_125096205.1">
    <property type="nucleotide sequence ID" value="NZ_RRUE01000002.1"/>
</dbReference>
<gene>
    <name evidence="3" type="primary">yvcK</name>
    <name evidence="3" type="ORF">EHV23_11525</name>
</gene>
<dbReference type="Gene3D" id="3.40.50.10680">
    <property type="entry name" value="CofD-like domains"/>
    <property type="match status" value="1"/>
</dbReference>
<organism evidence="3 4">
    <name type="scientific">Lautropia dentalis</name>
    <dbReference type="NCBI Taxonomy" id="2490857"/>
    <lineage>
        <taxon>Bacteria</taxon>
        <taxon>Pseudomonadati</taxon>
        <taxon>Pseudomonadota</taxon>
        <taxon>Betaproteobacteria</taxon>
        <taxon>Burkholderiales</taxon>
        <taxon>Burkholderiaceae</taxon>
        <taxon>Lautropia</taxon>
    </lineage>
</organism>
<dbReference type="CDD" id="cd07187">
    <property type="entry name" value="YvcK_like"/>
    <property type="match status" value="1"/>
</dbReference>
<evidence type="ECO:0000256" key="1">
    <source>
        <dbReference type="ARBA" id="ARBA00022490"/>
    </source>
</evidence>
<dbReference type="NCBIfam" id="TIGR01826">
    <property type="entry name" value="CofD_related"/>
    <property type="match status" value="1"/>
</dbReference>
<dbReference type="EMBL" id="RRUE01000002">
    <property type="protein sequence ID" value="RRN44006.1"/>
    <property type="molecule type" value="Genomic_DNA"/>
</dbReference>
<dbReference type="OrthoDB" id="5413830at2"/>
<dbReference type="GO" id="GO:0005737">
    <property type="term" value="C:cytoplasm"/>
    <property type="evidence" value="ECO:0007669"/>
    <property type="project" value="UniProtKB-SubCell"/>
</dbReference>
<comment type="similarity">
    <text evidence="2">Belongs to the gluconeogenesis factor family.</text>
</comment>
<name>A0A3R8MQ94_9BURK</name>
<dbReference type="InterPro" id="IPR002882">
    <property type="entry name" value="CofD"/>
</dbReference>
<evidence type="ECO:0000313" key="4">
    <source>
        <dbReference type="Proteomes" id="UP000270261"/>
    </source>
</evidence>
<dbReference type="HAMAP" id="MF_00973">
    <property type="entry name" value="Gluconeogen_factor"/>
    <property type="match status" value="1"/>
</dbReference>
<dbReference type="GO" id="GO:0008360">
    <property type="term" value="P:regulation of cell shape"/>
    <property type="evidence" value="ECO:0007669"/>
    <property type="project" value="UniProtKB-UniRule"/>
</dbReference>